<reference evidence="2 3" key="1">
    <citation type="submission" date="2020-01" db="EMBL/GenBank/DDBJ databases">
        <title>Complete and circular genome sequences of six lactobacillus isolates from horses.</title>
        <authorList>
            <person name="Hassan H.M."/>
        </authorList>
    </citation>
    <scope>NUCLEOTIDE SEQUENCE [LARGE SCALE GENOMIC DNA]</scope>
    <source>
        <strain evidence="2 3">3DG</strain>
    </source>
</reference>
<dbReference type="Proteomes" id="UP000510788">
    <property type="component" value="Chromosome"/>
</dbReference>
<dbReference type="AlphaFoldDB" id="A0A9X7TVE2"/>
<proteinExistence type="predicted"/>
<name>A0A9X7TVE2_LACJH</name>
<accession>A0A9X7TVE2</accession>
<keyword evidence="1" id="KW-0472">Membrane</keyword>
<sequence>MHKILNAKSFWTLVCFAAFSIFTTSLVTKMWWLNIFTIILGLAFKYYGDEVCFPERAKMRREREAKMQTYLNKRQEMNSNYVRNKRNRK</sequence>
<keyword evidence="1" id="KW-1133">Transmembrane helix</keyword>
<evidence type="ECO:0000256" key="1">
    <source>
        <dbReference type="SAM" id="Phobius"/>
    </source>
</evidence>
<evidence type="ECO:0000313" key="2">
    <source>
        <dbReference type="EMBL" id="QLL68318.1"/>
    </source>
</evidence>
<feature type="transmembrane region" description="Helical" evidence="1">
    <location>
        <begin position="30"/>
        <end position="48"/>
    </location>
</feature>
<dbReference type="EMBL" id="CP047409">
    <property type="protein sequence ID" value="QLL68318.1"/>
    <property type="molecule type" value="Genomic_DNA"/>
</dbReference>
<evidence type="ECO:0000313" key="3">
    <source>
        <dbReference type="Proteomes" id="UP000510788"/>
    </source>
</evidence>
<protein>
    <submittedName>
        <fullName evidence="2">Uncharacterized protein</fullName>
    </submittedName>
</protein>
<keyword evidence="1" id="KW-0812">Transmembrane</keyword>
<gene>
    <name evidence="2" type="ORF">GTO82_05470</name>
</gene>
<dbReference type="RefSeq" id="WP_180872803.1">
    <property type="nucleotide sequence ID" value="NZ_CP047409.1"/>
</dbReference>
<organism evidence="2 3">
    <name type="scientific">Lactobacillus johnsonii</name>
    <dbReference type="NCBI Taxonomy" id="33959"/>
    <lineage>
        <taxon>Bacteria</taxon>
        <taxon>Bacillati</taxon>
        <taxon>Bacillota</taxon>
        <taxon>Bacilli</taxon>
        <taxon>Lactobacillales</taxon>
        <taxon>Lactobacillaceae</taxon>
        <taxon>Lactobacillus</taxon>
    </lineage>
</organism>